<dbReference type="InterPro" id="IPR001680">
    <property type="entry name" value="WD40_rpt"/>
</dbReference>
<dbReference type="Gene3D" id="2.130.10.10">
    <property type="entry name" value="YVTN repeat-like/Quinoprotein amine dehydrogenase"/>
    <property type="match status" value="2"/>
</dbReference>
<feature type="repeat" description="WD" evidence="6">
    <location>
        <begin position="250"/>
        <end position="291"/>
    </location>
</feature>
<evidence type="ECO:0000256" key="3">
    <source>
        <dbReference type="ARBA" id="ARBA00022737"/>
    </source>
</evidence>
<feature type="region of interest" description="Disordered" evidence="7">
    <location>
        <begin position="622"/>
        <end position="664"/>
    </location>
</feature>
<dbReference type="InterPro" id="IPR019775">
    <property type="entry name" value="WD40_repeat_CS"/>
</dbReference>
<feature type="repeat" description="WD" evidence="6">
    <location>
        <begin position="154"/>
        <end position="196"/>
    </location>
</feature>
<evidence type="ECO:0000313" key="9">
    <source>
        <dbReference type="Proteomes" id="UP001600064"/>
    </source>
</evidence>
<feature type="compositionally biased region" description="Pro residues" evidence="7">
    <location>
        <begin position="899"/>
        <end position="912"/>
    </location>
</feature>
<accession>A0ABR4DKH8</accession>
<dbReference type="Proteomes" id="UP001600064">
    <property type="component" value="Unassembled WGS sequence"/>
</dbReference>
<comment type="caution">
    <text evidence="8">The sequence shown here is derived from an EMBL/GenBank/DDBJ whole genome shotgun (WGS) entry which is preliminary data.</text>
</comment>
<reference evidence="8 9" key="1">
    <citation type="journal article" date="2024" name="Commun. Biol.">
        <title>Comparative genomic analysis of thermophilic fungi reveals convergent evolutionary adaptations and gene losses.</title>
        <authorList>
            <person name="Steindorff A.S."/>
            <person name="Aguilar-Pontes M.V."/>
            <person name="Robinson A.J."/>
            <person name="Andreopoulos B."/>
            <person name="LaButti K."/>
            <person name="Kuo A."/>
            <person name="Mondo S."/>
            <person name="Riley R."/>
            <person name="Otillar R."/>
            <person name="Haridas S."/>
            <person name="Lipzen A."/>
            <person name="Grimwood J."/>
            <person name="Schmutz J."/>
            <person name="Clum A."/>
            <person name="Reid I.D."/>
            <person name="Moisan M.C."/>
            <person name="Butler G."/>
            <person name="Nguyen T.T.M."/>
            <person name="Dewar K."/>
            <person name="Conant G."/>
            <person name="Drula E."/>
            <person name="Henrissat B."/>
            <person name="Hansel C."/>
            <person name="Singer S."/>
            <person name="Hutchinson M.I."/>
            <person name="de Vries R.P."/>
            <person name="Natvig D.O."/>
            <person name="Powell A.J."/>
            <person name="Tsang A."/>
            <person name="Grigoriev I.V."/>
        </authorList>
    </citation>
    <scope>NUCLEOTIDE SEQUENCE [LARGE SCALE GENOMIC DNA]</scope>
    <source>
        <strain evidence="8 9">ATCC 22073</strain>
    </source>
</reference>
<proteinExistence type="predicted"/>
<feature type="compositionally biased region" description="Low complexity" evidence="7">
    <location>
        <begin position="495"/>
        <end position="509"/>
    </location>
</feature>
<keyword evidence="1 6" id="KW-0853">WD repeat</keyword>
<keyword evidence="9" id="KW-1185">Reference proteome</keyword>
<evidence type="ECO:0000256" key="7">
    <source>
        <dbReference type="SAM" id="MobiDB-lite"/>
    </source>
</evidence>
<dbReference type="PANTHER" id="PTHR46200">
    <property type="entry name" value="GATOR COMPLEX PROTEIN WDR24"/>
    <property type="match status" value="1"/>
</dbReference>
<sequence>MYSIGNQSHIMRKLLGKQPPDAAHAVHAVPSAARPSASQDAVYDAGVPITCLDRSPDGRYAVLAGRNVLKTLLVDGVSVTEGLDLRSLLVAQPSQRNLLQASAADQLSVKAVKWGEPQGTPAIFTAGTGGKIFQYDLVRAAATTPGAPVDCIQIREDSRQVNALDINPHRNSWLLSGSQDGIVRCFDVRQPTMTRTGATFRSIQAFKCYADPVQHVQWNPKDGFMFACATQHGAVIKWDMRKPSAPLLHIKAHEKAVLAMAWHPDGVHMATASLDSRCHVWDLSKQDKRQKPKWSLATPAPVGVLAWRPGQWSATAQGRRTSQLAVAYDESSQKRYGISVVHLWDLARPSMPYREMHRFDASPSAMLWHDQYLLWTAGQDGIFTQCDVSFAPKVIDRQAVSTMAFSPRGDLVMLLDERPPPLRPRPHLSHQTDDEHVVAAAAAPAAPAAAVVPSYGSTPTTPRFGVSRSDSEDDAVGAFIGPRRRSNRLRRHSTRSLNTPLSTTPPTGSTLDEVMSLEQTIKATGTYRPQQAMAVGHVPAAVNPDVYGYLAKNYLEALYRDLPLEPGDPPLPDRVAVILEHYARAAASVKQFRLAQTWRILAYAVDLLLRRRAQYHLDRRMDRLRNGTRNKGHAKPKPARPSLEPFGAPLRAGSRDGEETSRKVLSLTGLDKGLRARSLLAEELESTSNVPTPLAMPVPDATPDDVPRGRQLPSVIEPESFTLPPPAQPPHIGRKRLESVPLSIASNDSANTYASTEGYDFYDAEAILARPIDVPSRRTTPGRPPLEPGSPERPRVLPRKDSDDSSSHMFSVSGDSTRGDGVGLARNPRAQVLAALRNGQRPGGNPRPPDSAAPPLRSLPRTETDMTSFTDEHHILTQTTTDSFESRFPSQTDDFAAEPPTPPQSLPEPPLTPAEDESPCIVETDYLHWPDDDPYPYSSPTDTSSAQAFLATPIQPYTLIAQALAFEAKSSALNASAIVLLLRPLLPGDVIDRFQASAILRQHHNRLMSMELYTEAALLRNMCMKGWPGAPLLSWGENYPAIFSPAQQGVQAAFVCTSCHRPRDVDRSAGSIDTVWHCGRCRAVMAPCAICGDRGAAPAPTSLVTPGPPSSSSSSSVEYHGGQLPPEALSTWWYCPGCGHGGHASCLQAWHAAIEPSSLLDAMEDAPGAWETSEGCCPLDGCGHICAGIGAASRSADDASRVVREVTRAVAKAAAAAAAAERGAGNASEAADLARQWSEEHGLPTDAGLSVYHASSASGGGRHGLLVRNDSYDVPQSKAVETVRDTLASGGAGGSGGGGGGNSGVGVGIFGGLSGFGGGGVRVGTGILSSSPGSRAAWAAAAAAGIGGERERRKSVKFAGTEERR</sequence>
<feature type="region of interest" description="Disordered" evidence="7">
    <location>
        <begin position="837"/>
        <end position="862"/>
    </location>
</feature>
<feature type="region of interest" description="Disordered" evidence="7">
    <location>
        <begin position="878"/>
        <end position="917"/>
    </location>
</feature>
<dbReference type="SMART" id="SM00320">
    <property type="entry name" value="WD40"/>
    <property type="match status" value="5"/>
</dbReference>
<feature type="compositionally biased region" description="Low complexity" evidence="7">
    <location>
        <begin position="807"/>
        <end position="816"/>
    </location>
</feature>
<gene>
    <name evidence="8" type="ORF">VTJ83DRAFT_132</name>
</gene>
<dbReference type="InterPro" id="IPR018527">
    <property type="entry name" value="Rubredoxin_Fe_BS"/>
</dbReference>
<name>A0ABR4DKH8_9PEZI</name>
<feature type="region of interest" description="Disordered" evidence="7">
    <location>
        <begin position="772"/>
        <end position="824"/>
    </location>
</feature>
<dbReference type="PROSITE" id="PS50294">
    <property type="entry name" value="WD_REPEATS_REGION"/>
    <property type="match status" value="1"/>
</dbReference>
<feature type="compositionally biased region" description="Basic residues" evidence="7">
    <location>
        <begin position="482"/>
        <end position="494"/>
    </location>
</feature>
<feature type="region of interest" description="Disordered" evidence="7">
    <location>
        <begin position="462"/>
        <end position="509"/>
    </location>
</feature>
<dbReference type="PROSITE" id="PS50082">
    <property type="entry name" value="WD_REPEATS_2"/>
    <property type="match status" value="2"/>
</dbReference>
<evidence type="ECO:0000256" key="2">
    <source>
        <dbReference type="ARBA" id="ARBA00022723"/>
    </source>
</evidence>
<evidence type="ECO:0000313" key="8">
    <source>
        <dbReference type="EMBL" id="KAL2270761.1"/>
    </source>
</evidence>
<evidence type="ECO:0000256" key="1">
    <source>
        <dbReference type="ARBA" id="ARBA00022574"/>
    </source>
</evidence>
<feature type="compositionally biased region" description="Basic residues" evidence="7">
    <location>
        <begin position="626"/>
        <end position="638"/>
    </location>
</feature>
<dbReference type="Pfam" id="PF00400">
    <property type="entry name" value="WD40"/>
    <property type="match status" value="2"/>
</dbReference>
<keyword evidence="2" id="KW-0479">Metal-binding</keyword>
<keyword evidence="4" id="KW-0863">Zinc-finger</keyword>
<dbReference type="PROSITE" id="PS00678">
    <property type="entry name" value="WD_REPEATS_1"/>
    <property type="match status" value="1"/>
</dbReference>
<feature type="region of interest" description="Disordered" evidence="7">
    <location>
        <begin position="1344"/>
        <end position="1365"/>
    </location>
</feature>
<organism evidence="8 9">
    <name type="scientific">Remersonia thermophila</name>
    <dbReference type="NCBI Taxonomy" id="72144"/>
    <lineage>
        <taxon>Eukaryota</taxon>
        <taxon>Fungi</taxon>
        <taxon>Dikarya</taxon>
        <taxon>Ascomycota</taxon>
        <taxon>Pezizomycotina</taxon>
        <taxon>Sordariomycetes</taxon>
        <taxon>Sordariomycetidae</taxon>
        <taxon>Sordariales</taxon>
        <taxon>Sordariales incertae sedis</taxon>
        <taxon>Remersonia</taxon>
    </lineage>
</organism>
<dbReference type="InterPro" id="IPR015943">
    <property type="entry name" value="WD40/YVTN_repeat-like_dom_sf"/>
</dbReference>
<keyword evidence="3" id="KW-0677">Repeat</keyword>
<dbReference type="PROSITE" id="PS00202">
    <property type="entry name" value="RUBREDOXIN"/>
    <property type="match status" value="1"/>
</dbReference>
<evidence type="ECO:0000256" key="5">
    <source>
        <dbReference type="ARBA" id="ARBA00022833"/>
    </source>
</evidence>
<dbReference type="PANTHER" id="PTHR46200:SF1">
    <property type="entry name" value="GATOR COMPLEX PROTEIN WDR24"/>
    <property type="match status" value="1"/>
</dbReference>
<evidence type="ECO:0000256" key="6">
    <source>
        <dbReference type="PROSITE-ProRule" id="PRU00221"/>
    </source>
</evidence>
<feature type="compositionally biased region" description="Basic and acidic residues" evidence="7">
    <location>
        <begin position="653"/>
        <end position="662"/>
    </location>
</feature>
<dbReference type="GeneID" id="98122110"/>
<dbReference type="EMBL" id="JAZGUE010000001">
    <property type="protein sequence ID" value="KAL2270761.1"/>
    <property type="molecule type" value="Genomic_DNA"/>
</dbReference>
<evidence type="ECO:0000256" key="4">
    <source>
        <dbReference type="ARBA" id="ARBA00022771"/>
    </source>
</evidence>
<feature type="compositionally biased region" description="Basic and acidic residues" evidence="7">
    <location>
        <begin position="790"/>
        <end position="806"/>
    </location>
</feature>
<dbReference type="RefSeq" id="XP_070869485.1">
    <property type="nucleotide sequence ID" value="XM_071007466.1"/>
</dbReference>
<dbReference type="InterPro" id="IPR037590">
    <property type="entry name" value="WDR24"/>
</dbReference>
<evidence type="ECO:0008006" key="10">
    <source>
        <dbReference type="Google" id="ProtNLM"/>
    </source>
</evidence>
<feature type="region of interest" description="Disordered" evidence="7">
    <location>
        <begin position="1102"/>
        <end position="1122"/>
    </location>
</feature>
<protein>
    <recommendedName>
        <fullName evidence="10">WD repeat protein</fullName>
    </recommendedName>
</protein>
<dbReference type="SUPFAM" id="SSF50978">
    <property type="entry name" value="WD40 repeat-like"/>
    <property type="match status" value="1"/>
</dbReference>
<feature type="compositionally biased region" description="Polar residues" evidence="7">
    <location>
        <begin position="878"/>
        <end position="893"/>
    </location>
</feature>
<dbReference type="InterPro" id="IPR036322">
    <property type="entry name" value="WD40_repeat_dom_sf"/>
</dbReference>
<keyword evidence="5" id="KW-0862">Zinc</keyword>